<dbReference type="PANTHER" id="PTHR16487">
    <property type="entry name" value="PPP4R2-RELATED PROTEIN"/>
    <property type="match status" value="1"/>
</dbReference>
<proteinExistence type="inferred from homology"/>
<organism evidence="3 4">
    <name type="scientific">Plakobranchus ocellatus</name>
    <dbReference type="NCBI Taxonomy" id="259542"/>
    <lineage>
        <taxon>Eukaryota</taxon>
        <taxon>Metazoa</taxon>
        <taxon>Spiralia</taxon>
        <taxon>Lophotrochozoa</taxon>
        <taxon>Mollusca</taxon>
        <taxon>Gastropoda</taxon>
        <taxon>Heterobranchia</taxon>
        <taxon>Euthyneura</taxon>
        <taxon>Panpulmonata</taxon>
        <taxon>Sacoglossa</taxon>
        <taxon>Placobranchoidea</taxon>
        <taxon>Plakobranchidae</taxon>
        <taxon>Plakobranchus</taxon>
    </lineage>
</organism>
<evidence type="ECO:0000256" key="1">
    <source>
        <dbReference type="ARBA" id="ARBA00009207"/>
    </source>
</evidence>
<comment type="caution">
    <text evidence="3">The sequence shown here is derived from an EMBL/GenBank/DDBJ whole genome shotgun (WGS) entry which is preliminary data.</text>
</comment>
<feature type="compositionally biased region" description="Polar residues" evidence="2">
    <location>
        <begin position="557"/>
        <end position="591"/>
    </location>
</feature>
<feature type="compositionally biased region" description="Polar residues" evidence="2">
    <location>
        <begin position="353"/>
        <end position="371"/>
    </location>
</feature>
<dbReference type="Pfam" id="PF09184">
    <property type="entry name" value="PPP4R2"/>
    <property type="match status" value="1"/>
</dbReference>
<sequence>MANHEDYLDALTAFARDGSKEIPQILEQYLNGVAKNGETLFQWPLLKPLIVGKMEQVIEELQHGLSSENITSRPNVENVRFDVMRTRIMDAVHKFTGAPFTIQRLCELLIDPRRHYKRSDKFMRGLEKNVLVVSTVDPFGRKVVSEVGNKHLVNGMDNGIPIFSRESGISSNLPPVPGWVTTSATTISRSQDSPEKVESSGSNHATNGEASSLVNPVFGDQGDQPPAVHAEEVVETAVTLEMSESGPEATGAGEAMADEEDEEIETEDTNASTSSSSSSSSEDLSNPDANENPSAGSTTLTAISSSSSEPSHARPWASIAEEREKHEEHSLDAETNEMMPEMSKGSDSEYQDDNLTFKSQPSTVISPSTNGVDCPTPMDTTASTSSHTGPPQEDTSNQPNQPIGIASESAPLSQNHDRPDLVSTMAVQSEVEGKGSKEAGQAISTSSSSSSPSSFTPSASYSEAEASHPYPDDSSEQKMFSVGGEIPPGNEEEKGVSDLEPSQASATVTSSEANSFQLTESLNSKDVSSSNYQSLFEGSEEEPQAKHRRLSDDFESPFSSLKSNAQDLEPSSSSGACPNIASSTEDPSSAMTVTTTSSLISSTADTVAIVNTCHSPTVTKSTLDSTTDGAPLGSSLESSAPSEQTNATDVGGADGDMPQSSVKWSQNDLSVGVTDSHQHKPCSNSPDKGSEIKDQSWPADNRDSVTSLADSSKNDLREEPMDQD</sequence>
<feature type="region of interest" description="Disordered" evidence="2">
    <location>
        <begin position="240"/>
        <end position="596"/>
    </location>
</feature>
<dbReference type="GO" id="GO:0019888">
    <property type="term" value="F:protein phosphatase regulator activity"/>
    <property type="evidence" value="ECO:0007669"/>
    <property type="project" value="InterPro"/>
</dbReference>
<feature type="compositionally biased region" description="Polar residues" evidence="2">
    <location>
        <begin position="378"/>
        <end position="401"/>
    </location>
</feature>
<feature type="compositionally biased region" description="Low complexity" evidence="2">
    <location>
        <begin position="444"/>
        <end position="462"/>
    </location>
</feature>
<keyword evidence="4" id="KW-1185">Reference proteome</keyword>
<dbReference type="Proteomes" id="UP000735302">
    <property type="component" value="Unassembled WGS sequence"/>
</dbReference>
<feature type="compositionally biased region" description="Polar residues" evidence="2">
    <location>
        <begin position="282"/>
        <end position="293"/>
    </location>
</feature>
<dbReference type="AlphaFoldDB" id="A0AAV4DJN3"/>
<evidence type="ECO:0000313" key="3">
    <source>
        <dbReference type="EMBL" id="GFO44473.1"/>
    </source>
</evidence>
<name>A0AAV4DJN3_9GAST</name>
<feature type="compositionally biased region" description="Low complexity" evidence="2">
    <location>
        <begin position="272"/>
        <end position="281"/>
    </location>
</feature>
<feature type="compositionally biased region" description="Polar residues" evidence="2">
    <location>
        <begin position="199"/>
        <end position="214"/>
    </location>
</feature>
<feature type="compositionally biased region" description="Acidic residues" evidence="2">
    <location>
        <begin position="256"/>
        <end position="268"/>
    </location>
</feature>
<feature type="compositionally biased region" description="Polar residues" evidence="2">
    <location>
        <begin position="635"/>
        <end position="648"/>
    </location>
</feature>
<feature type="compositionally biased region" description="Polar residues" evidence="2">
    <location>
        <begin position="614"/>
        <end position="628"/>
    </location>
</feature>
<gene>
    <name evidence="3" type="ORF">PoB_007097800</name>
</gene>
<feature type="compositionally biased region" description="Polar residues" evidence="2">
    <location>
        <begin position="500"/>
        <end position="536"/>
    </location>
</feature>
<comment type="similarity">
    <text evidence="1">Belongs to the PPP4R2 family.</text>
</comment>
<protein>
    <submittedName>
        <fullName evidence="3">Cysteine-rich with egf-like domain protein 2</fullName>
    </submittedName>
</protein>
<feature type="compositionally biased region" description="Basic and acidic residues" evidence="2">
    <location>
        <begin position="320"/>
        <end position="332"/>
    </location>
</feature>
<feature type="region of interest" description="Disordered" evidence="2">
    <location>
        <begin position="614"/>
        <end position="724"/>
    </location>
</feature>
<dbReference type="EMBL" id="BLXT01007956">
    <property type="protein sequence ID" value="GFO44473.1"/>
    <property type="molecule type" value="Genomic_DNA"/>
</dbReference>
<feature type="compositionally biased region" description="Polar residues" evidence="2">
    <location>
        <begin position="658"/>
        <end position="687"/>
    </location>
</feature>
<evidence type="ECO:0000256" key="2">
    <source>
        <dbReference type="SAM" id="MobiDB-lite"/>
    </source>
</evidence>
<reference evidence="3 4" key="1">
    <citation type="journal article" date="2021" name="Elife">
        <title>Chloroplast acquisition without the gene transfer in kleptoplastic sea slugs, Plakobranchus ocellatus.</title>
        <authorList>
            <person name="Maeda T."/>
            <person name="Takahashi S."/>
            <person name="Yoshida T."/>
            <person name="Shimamura S."/>
            <person name="Takaki Y."/>
            <person name="Nagai Y."/>
            <person name="Toyoda A."/>
            <person name="Suzuki Y."/>
            <person name="Arimoto A."/>
            <person name="Ishii H."/>
            <person name="Satoh N."/>
            <person name="Nishiyama T."/>
            <person name="Hasebe M."/>
            <person name="Maruyama T."/>
            <person name="Minagawa J."/>
            <person name="Obokata J."/>
            <person name="Shigenobu S."/>
        </authorList>
    </citation>
    <scope>NUCLEOTIDE SEQUENCE [LARGE SCALE GENOMIC DNA]</scope>
</reference>
<feature type="compositionally biased region" description="Low complexity" evidence="2">
    <location>
        <begin position="294"/>
        <end position="310"/>
    </location>
</feature>
<dbReference type="InterPro" id="IPR015267">
    <property type="entry name" value="PPP4R2"/>
</dbReference>
<feature type="compositionally biased region" description="Basic and acidic residues" evidence="2">
    <location>
        <begin position="712"/>
        <end position="724"/>
    </location>
</feature>
<feature type="region of interest" description="Disordered" evidence="2">
    <location>
        <begin position="171"/>
        <end position="225"/>
    </location>
</feature>
<dbReference type="GO" id="GO:0005634">
    <property type="term" value="C:nucleus"/>
    <property type="evidence" value="ECO:0007669"/>
    <property type="project" value="TreeGrafter"/>
</dbReference>
<dbReference type="GO" id="GO:0005737">
    <property type="term" value="C:cytoplasm"/>
    <property type="evidence" value="ECO:0007669"/>
    <property type="project" value="TreeGrafter"/>
</dbReference>
<dbReference type="PANTHER" id="PTHR16487:SF0">
    <property type="entry name" value="PROTEIN PHOSPHATASE 4 REGULATORY SUBUNIT 2-RELATED"/>
    <property type="match status" value="1"/>
</dbReference>
<evidence type="ECO:0000313" key="4">
    <source>
        <dbReference type="Proteomes" id="UP000735302"/>
    </source>
</evidence>
<accession>A0AAV4DJN3</accession>
<dbReference type="GO" id="GO:0030289">
    <property type="term" value="C:protein phosphatase 4 complex"/>
    <property type="evidence" value="ECO:0007669"/>
    <property type="project" value="InterPro"/>
</dbReference>
<feature type="compositionally biased region" description="Polar residues" evidence="2">
    <location>
        <begin position="180"/>
        <end position="191"/>
    </location>
</feature>